<dbReference type="OrthoDB" id="5189108at2"/>
<protein>
    <submittedName>
        <fullName evidence="7">MFS transporter</fullName>
    </submittedName>
</protein>
<feature type="transmembrane region" description="Helical" evidence="5">
    <location>
        <begin position="295"/>
        <end position="328"/>
    </location>
</feature>
<feature type="transmembrane region" description="Helical" evidence="5">
    <location>
        <begin position="179"/>
        <end position="200"/>
    </location>
</feature>
<dbReference type="PANTHER" id="PTHR23531:SF1">
    <property type="entry name" value="QUINOLENE RESISTANCE PROTEIN NORA"/>
    <property type="match status" value="1"/>
</dbReference>
<dbReference type="PANTHER" id="PTHR23531">
    <property type="entry name" value="QUINOLENE RESISTANCE PROTEIN NORA"/>
    <property type="match status" value="1"/>
</dbReference>
<dbReference type="EMBL" id="RJMB01000003">
    <property type="protein sequence ID" value="RNL86454.1"/>
    <property type="molecule type" value="Genomic_DNA"/>
</dbReference>
<dbReference type="SUPFAM" id="SSF103473">
    <property type="entry name" value="MFS general substrate transporter"/>
    <property type="match status" value="1"/>
</dbReference>
<dbReference type="Gene3D" id="1.20.1250.20">
    <property type="entry name" value="MFS general substrate transporter like domains"/>
    <property type="match status" value="1"/>
</dbReference>
<organism evidence="7 8">
    <name type="scientific">Halostreptopolyspora alba</name>
    <dbReference type="NCBI Taxonomy" id="2487137"/>
    <lineage>
        <taxon>Bacteria</taxon>
        <taxon>Bacillati</taxon>
        <taxon>Actinomycetota</taxon>
        <taxon>Actinomycetes</taxon>
        <taxon>Streptosporangiales</taxon>
        <taxon>Nocardiopsidaceae</taxon>
        <taxon>Halostreptopolyspora</taxon>
    </lineage>
</organism>
<feature type="domain" description="Major facilitator superfamily (MFS) profile" evidence="6">
    <location>
        <begin position="29"/>
        <end position="408"/>
    </location>
</feature>
<accession>A0A3N0EF53</accession>
<evidence type="ECO:0000256" key="4">
    <source>
        <dbReference type="ARBA" id="ARBA00023136"/>
    </source>
</evidence>
<dbReference type="Proteomes" id="UP000269198">
    <property type="component" value="Unassembled WGS sequence"/>
</dbReference>
<name>A0A3N0EF53_9ACTN</name>
<comment type="subcellular location">
    <subcellularLocation>
        <location evidence="1">Cell membrane</location>
        <topology evidence="1">Multi-pass membrane protein</topology>
    </subcellularLocation>
</comment>
<dbReference type="InterPro" id="IPR036259">
    <property type="entry name" value="MFS_trans_sf"/>
</dbReference>
<evidence type="ECO:0000256" key="3">
    <source>
        <dbReference type="ARBA" id="ARBA00022989"/>
    </source>
</evidence>
<dbReference type="GO" id="GO:0022857">
    <property type="term" value="F:transmembrane transporter activity"/>
    <property type="evidence" value="ECO:0007669"/>
    <property type="project" value="InterPro"/>
</dbReference>
<evidence type="ECO:0000256" key="2">
    <source>
        <dbReference type="ARBA" id="ARBA00022692"/>
    </source>
</evidence>
<feature type="transmembrane region" description="Helical" evidence="5">
    <location>
        <begin position="94"/>
        <end position="112"/>
    </location>
</feature>
<reference evidence="7 8" key="1">
    <citation type="submission" date="2018-11" db="EMBL/GenBank/DDBJ databases">
        <title>The genome draft of YIM 96095.</title>
        <authorList>
            <person name="Tang S.-K."/>
            <person name="Chunyu W.-X."/>
            <person name="Feng Y.-Z."/>
        </authorList>
    </citation>
    <scope>NUCLEOTIDE SEQUENCE [LARGE SCALE GENOMIC DNA]</scope>
    <source>
        <strain evidence="7 8">YIM 96095</strain>
    </source>
</reference>
<feature type="transmembrane region" description="Helical" evidence="5">
    <location>
        <begin position="236"/>
        <end position="257"/>
    </location>
</feature>
<dbReference type="AlphaFoldDB" id="A0A3N0EF53"/>
<dbReference type="InterPro" id="IPR052714">
    <property type="entry name" value="MFS_Exporter"/>
</dbReference>
<feature type="transmembrane region" description="Helical" evidence="5">
    <location>
        <begin position="154"/>
        <end position="173"/>
    </location>
</feature>
<evidence type="ECO:0000256" key="5">
    <source>
        <dbReference type="SAM" id="Phobius"/>
    </source>
</evidence>
<feature type="transmembrane region" description="Helical" evidence="5">
    <location>
        <begin position="375"/>
        <end position="401"/>
    </location>
</feature>
<proteinExistence type="predicted"/>
<evidence type="ECO:0000256" key="1">
    <source>
        <dbReference type="ARBA" id="ARBA00004651"/>
    </source>
</evidence>
<dbReference type="InterPro" id="IPR020846">
    <property type="entry name" value="MFS_dom"/>
</dbReference>
<dbReference type="PROSITE" id="PS50850">
    <property type="entry name" value="MFS"/>
    <property type="match status" value="1"/>
</dbReference>
<evidence type="ECO:0000259" key="6">
    <source>
        <dbReference type="PROSITE" id="PS50850"/>
    </source>
</evidence>
<feature type="transmembrane region" description="Helical" evidence="5">
    <location>
        <begin position="30"/>
        <end position="54"/>
    </location>
</feature>
<dbReference type="RefSeq" id="WP_123199979.1">
    <property type="nucleotide sequence ID" value="NZ_RJMB01000003.1"/>
</dbReference>
<keyword evidence="3 5" id="KW-1133">Transmembrane helix</keyword>
<dbReference type="Pfam" id="PF07690">
    <property type="entry name" value="MFS_1"/>
    <property type="match status" value="1"/>
</dbReference>
<feature type="transmembrane region" description="Helical" evidence="5">
    <location>
        <begin position="66"/>
        <end position="87"/>
    </location>
</feature>
<keyword evidence="2 5" id="KW-0812">Transmembrane</keyword>
<comment type="caution">
    <text evidence="7">The sequence shown here is derived from an EMBL/GenBank/DDBJ whole genome shotgun (WGS) entry which is preliminary data.</text>
</comment>
<feature type="transmembrane region" description="Helical" evidence="5">
    <location>
        <begin position="118"/>
        <end position="142"/>
    </location>
</feature>
<sequence length="430" mass="42560">MSSSGTAATADSGDPLPSPPQHGSLFGRDFLLLLTATLLTFANFAPLLTVLPMWTARGETGHGGIGAISATMMAATVAVQFLMPWILASVGLRAVLAVGALLLGAPTLGYLASSDLSWVLAVSAVRGVGFGMVVVAASALVVELVPAPRRGRASGLYGIAVGVPYVLVLPLSVWHVQHAGFGAVFAVATVAGVLIAPLMAAMSRPRSGARAIREEGSSAVAHERPTWVLRPLAGPWVALLGTAVAMGGVTAFLALALPNAAPPALLVLSLGIMVGRSGAGVFADRAGYGRVTLAGMACAALGLAGIAAAATGVGSVALVTSAAALYGLGFGTVQNDTFVVMFQRAGPRGGGAASTVWNVGYDAGTGLGSVIVGGLAAAVGIAGSLALTAGAILLLAALLWACSRPGAGKALPCPTPAGQHVPTRCGTERP</sequence>
<feature type="transmembrane region" description="Helical" evidence="5">
    <location>
        <begin position="263"/>
        <end position="283"/>
    </location>
</feature>
<keyword evidence="4 5" id="KW-0472">Membrane</keyword>
<gene>
    <name evidence="7" type="ORF">EFW17_04415</name>
</gene>
<evidence type="ECO:0000313" key="8">
    <source>
        <dbReference type="Proteomes" id="UP000269198"/>
    </source>
</evidence>
<evidence type="ECO:0000313" key="7">
    <source>
        <dbReference type="EMBL" id="RNL86454.1"/>
    </source>
</evidence>
<dbReference type="GO" id="GO:0005886">
    <property type="term" value="C:plasma membrane"/>
    <property type="evidence" value="ECO:0007669"/>
    <property type="project" value="UniProtKB-SubCell"/>
</dbReference>
<dbReference type="InterPro" id="IPR011701">
    <property type="entry name" value="MFS"/>
</dbReference>
<keyword evidence="8" id="KW-1185">Reference proteome</keyword>